<evidence type="ECO:0000256" key="5">
    <source>
        <dbReference type="ARBA" id="ARBA00022989"/>
    </source>
</evidence>
<accession>A0A6J4QBU3</accession>
<evidence type="ECO:0000256" key="4">
    <source>
        <dbReference type="ARBA" id="ARBA00022692"/>
    </source>
</evidence>
<evidence type="ECO:0000256" key="1">
    <source>
        <dbReference type="ARBA" id="ARBA00004651"/>
    </source>
</evidence>
<name>A0A6J4QBU3_9ACTN</name>
<evidence type="ECO:0000256" key="7">
    <source>
        <dbReference type="RuleBase" id="RU363032"/>
    </source>
</evidence>
<evidence type="ECO:0000256" key="6">
    <source>
        <dbReference type="ARBA" id="ARBA00023136"/>
    </source>
</evidence>
<feature type="domain" description="ABC transmembrane type-1" evidence="8">
    <location>
        <begin position="101"/>
        <end position="290"/>
    </location>
</feature>
<feature type="transmembrane region" description="Helical" evidence="7">
    <location>
        <begin position="167"/>
        <end position="184"/>
    </location>
</feature>
<dbReference type="PANTHER" id="PTHR43386">
    <property type="entry name" value="OLIGOPEPTIDE TRANSPORT SYSTEM PERMEASE PROTEIN APPC"/>
    <property type="match status" value="1"/>
</dbReference>
<keyword evidence="6 7" id="KW-0472">Membrane</keyword>
<keyword evidence="5 7" id="KW-1133">Transmembrane helix</keyword>
<dbReference type="GO" id="GO:0055085">
    <property type="term" value="P:transmembrane transport"/>
    <property type="evidence" value="ECO:0007669"/>
    <property type="project" value="InterPro"/>
</dbReference>
<dbReference type="PROSITE" id="PS50928">
    <property type="entry name" value="ABC_TM1"/>
    <property type="match status" value="1"/>
</dbReference>
<organism evidence="9">
    <name type="scientific">uncultured Rubrobacteraceae bacterium</name>
    <dbReference type="NCBI Taxonomy" id="349277"/>
    <lineage>
        <taxon>Bacteria</taxon>
        <taxon>Bacillati</taxon>
        <taxon>Actinomycetota</taxon>
        <taxon>Rubrobacteria</taxon>
        <taxon>Rubrobacterales</taxon>
        <taxon>Rubrobacteraceae</taxon>
        <taxon>environmental samples</taxon>
    </lineage>
</organism>
<reference evidence="9" key="1">
    <citation type="submission" date="2020-02" db="EMBL/GenBank/DDBJ databases">
        <authorList>
            <person name="Meier V. D."/>
        </authorList>
    </citation>
    <scope>NUCLEOTIDE SEQUENCE</scope>
    <source>
        <strain evidence="9">AVDCRST_MAG55</strain>
    </source>
</reference>
<feature type="transmembrane region" description="Helical" evidence="7">
    <location>
        <begin position="41"/>
        <end position="61"/>
    </location>
</feature>
<dbReference type="SUPFAM" id="SSF161098">
    <property type="entry name" value="MetI-like"/>
    <property type="match status" value="1"/>
</dbReference>
<keyword evidence="3" id="KW-1003">Cell membrane</keyword>
<proteinExistence type="inferred from homology"/>
<feature type="transmembrane region" description="Helical" evidence="7">
    <location>
        <begin position="141"/>
        <end position="161"/>
    </location>
</feature>
<dbReference type="PANTHER" id="PTHR43386:SF25">
    <property type="entry name" value="PEPTIDE ABC TRANSPORTER PERMEASE PROTEIN"/>
    <property type="match status" value="1"/>
</dbReference>
<dbReference type="InterPro" id="IPR050366">
    <property type="entry name" value="BP-dependent_transpt_permease"/>
</dbReference>
<evidence type="ECO:0000256" key="2">
    <source>
        <dbReference type="ARBA" id="ARBA00022448"/>
    </source>
</evidence>
<dbReference type="GO" id="GO:0005886">
    <property type="term" value="C:plasma membrane"/>
    <property type="evidence" value="ECO:0007669"/>
    <property type="project" value="UniProtKB-SubCell"/>
</dbReference>
<dbReference type="Gene3D" id="1.10.3720.10">
    <property type="entry name" value="MetI-like"/>
    <property type="match status" value="1"/>
</dbReference>
<dbReference type="Pfam" id="PF00528">
    <property type="entry name" value="BPD_transp_1"/>
    <property type="match status" value="1"/>
</dbReference>
<comment type="similarity">
    <text evidence="7">Belongs to the binding-protein-dependent transport system permease family.</text>
</comment>
<keyword evidence="4 7" id="KW-0812">Transmembrane</keyword>
<feature type="transmembrane region" description="Helical" evidence="7">
    <location>
        <begin position="104"/>
        <end position="129"/>
    </location>
</feature>
<evidence type="ECO:0000256" key="3">
    <source>
        <dbReference type="ARBA" id="ARBA00022475"/>
    </source>
</evidence>
<feature type="transmembrane region" description="Helical" evidence="7">
    <location>
        <begin position="268"/>
        <end position="290"/>
    </location>
</feature>
<protein>
    <submittedName>
        <fullName evidence="9">Dipeptide transport system permease protein DppC</fullName>
    </submittedName>
</protein>
<feature type="transmembrane region" description="Helical" evidence="7">
    <location>
        <begin position="230"/>
        <end position="247"/>
    </location>
</feature>
<sequence>MAEGRNAPATALADAPAAMEQQDRSQNLRDLAVVAASSKTFIAGAAILLFWILVALFWGAVVPYGPQALDPTASLAPPSAEHWFGTDNLGRDVFSRVLAGATSVLTVAPLGTALGMLGGIAVGLVTGYYRGRVDDVVMRVVDALLAFPLIIIAVLVLSVLGPSKVNVILVIGVVFTPIVARTVRSAVLSEREREYVAAARLRGESGLYIMVSEILPNILSPIAVEATIRLGYAIFTSATLSFLSLGIQEPSPDWGLTISIGRVYLQAAPWMVLFPALALATLVVAVNLVADGLLQAVED</sequence>
<dbReference type="InterPro" id="IPR035906">
    <property type="entry name" value="MetI-like_sf"/>
</dbReference>
<dbReference type="InterPro" id="IPR000515">
    <property type="entry name" value="MetI-like"/>
</dbReference>
<gene>
    <name evidence="9" type="ORF">AVDCRST_MAG55-2841</name>
</gene>
<dbReference type="CDD" id="cd06261">
    <property type="entry name" value="TM_PBP2"/>
    <property type="match status" value="1"/>
</dbReference>
<comment type="subcellular location">
    <subcellularLocation>
        <location evidence="1 7">Cell membrane</location>
        <topology evidence="1 7">Multi-pass membrane protein</topology>
    </subcellularLocation>
</comment>
<evidence type="ECO:0000313" key="9">
    <source>
        <dbReference type="EMBL" id="CAA9433675.1"/>
    </source>
</evidence>
<dbReference type="EMBL" id="CADCUZ010000141">
    <property type="protein sequence ID" value="CAA9433675.1"/>
    <property type="molecule type" value="Genomic_DNA"/>
</dbReference>
<dbReference type="AlphaFoldDB" id="A0A6J4QBU3"/>
<evidence type="ECO:0000259" key="8">
    <source>
        <dbReference type="PROSITE" id="PS50928"/>
    </source>
</evidence>
<keyword evidence="2 7" id="KW-0813">Transport</keyword>